<dbReference type="AlphaFoldDB" id="A0A1E5LK09"/>
<comment type="caution">
    <text evidence="2">The sequence shown here is derived from an EMBL/GenBank/DDBJ whole genome shotgun (WGS) entry which is preliminary data.</text>
</comment>
<organism evidence="2 3">
    <name type="scientific">Bacillus solimangrovi</name>
    <dbReference type="NCBI Taxonomy" id="1305675"/>
    <lineage>
        <taxon>Bacteria</taxon>
        <taxon>Bacillati</taxon>
        <taxon>Bacillota</taxon>
        <taxon>Bacilli</taxon>
        <taxon>Bacillales</taxon>
        <taxon>Bacillaceae</taxon>
        <taxon>Bacillus</taxon>
    </lineage>
</organism>
<dbReference type="Proteomes" id="UP000095209">
    <property type="component" value="Unassembled WGS sequence"/>
</dbReference>
<sequence>MVTMSIQEGLNELSTLEKRITKALTRRIHFGAVVIGRKAVNGYSNNEEFEKDVKSTYDSARALIKRRTLIKRAIVKKNAEVEVTIGGQTMTLAEAIERKNSIHFEEQLLHEMERQFTQLMNDLAEKKEYYRDRLDDHLTRSVGKENKEKLNINEDDPMLKFFRDENEPNFIDPINLRKEIDELDLSISMFKEKVDNVLTAANVKNDIEFDDTSVEDLSHD</sequence>
<reference evidence="2 3" key="1">
    <citation type="submission" date="2016-08" db="EMBL/GenBank/DDBJ databases">
        <title>Genome of Bacillus solimangrovi GH2-4.</title>
        <authorList>
            <person name="Lim S."/>
            <person name="Kim B.-C."/>
        </authorList>
    </citation>
    <scope>NUCLEOTIDE SEQUENCE [LARGE SCALE GENOMIC DNA]</scope>
    <source>
        <strain evidence="2 3">GH2-4</strain>
    </source>
</reference>
<keyword evidence="3" id="KW-1185">Reference proteome</keyword>
<dbReference type="EMBL" id="MJEH01000003">
    <property type="protein sequence ID" value="OEH94358.1"/>
    <property type="molecule type" value="Genomic_DNA"/>
</dbReference>
<protein>
    <submittedName>
        <fullName evidence="2">Uncharacterized protein</fullName>
    </submittedName>
</protein>
<evidence type="ECO:0000313" key="3">
    <source>
        <dbReference type="Proteomes" id="UP000095209"/>
    </source>
</evidence>
<accession>A0A1E5LK09</accession>
<name>A0A1E5LK09_9BACI</name>
<keyword evidence="1" id="KW-0175">Coiled coil</keyword>
<evidence type="ECO:0000256" key="1">
    <source>
        <dbReference type="SAM" id="Coils"/>
    </source>
</evidence>
<gene>
    <name evidence="2" type="ORF">BFG57_08390</name>
</gene>
<evidence type="ECO:0000313" key="2">
    <source>
        <dbReference type="EMBL" id="OEH94358.1"/>
    </source>
</evidence>
<proteinExistence type="predicted"/>
<feature type="coiled-coil region" evidence="1">
    <location>
        <begin position="102"/>
        <end position="129"/>
    </location>
</feature>